<dbReference type="NCBIfam" id="TIGR02937">
    <property type="entry name" value="sigma70-ECF"/>
    <property type="match status" value="1"/>
</dbReference>
<dbReference type="PANTHER" id="PTHR43133">
    <property type="entry name" value="RNA POLYMERASE ECF-TYPE SIGMA FACTO"/>
    <property type="match status" value="1"/>
</dbReference>
<evidence type="ECO:0000256" key="1">
    <source>
        <dbReference type="ARBA" id="ARBA00010641"/>
    </source>
</evidence>
<comment type="similarity">
    <text evidence="1">Belongs to the sigma-70 factor family. ECF subfamily.</text>
</comment>
<dbReference type="InterPro" id="IPR036388">
    <property type="entry name" value="WH-like_DNA-bd_sf"/>
</dbReference>
<feature type="domain" description="RNA polymerase sigma factor 70 region 4 type 2" evidence="5">
    <location>
        <begin position="128"/>
        <end position="180"/>
    </location>
</feature>
<gene>
    <name evidence="6" type="ORF">NG895_03085</name>
</gene>
<dbReference type="InterPro" id="IPR013324">
    <property type="entry name" value="RNA_pol_sigma_r3/r4-like"/>
</dbReference>
<keyword evidence="2" id="KW-0805">Transcription regulation</keyword>
<protein>
    <submittedName>
        <fullName evidence="6">RNA polymerase sigma factor</fullName>
    </submittedName>
</protein>
<dbReference type="Proteomes" id="UP001155241">
    <property type="component" value="Unassembled WGS sequence"/>
</dbReference>
<dbReference type="Pfam" id="PF08281">
    <property type="entry name" value="Sigma70_r4_2"/>
    <property type="match status" value="1"/>
</dbReference>
<accession>A0A9X2JFX6</accession>
<evidence type="ECO:0000313" key="6">
    <source>
        <dbReference type="EMBL" id="MCO6042883.1"/>
    </source>
</evidence>
<dbReference type="AlphaFoldDB" id="A0A9X2JFX6"/>
<dbReference type="InterPro" id="IPR039425">
    <property type="entry name" value="RNA_pol_sigma-70-like"/>
</dbReference>
<dbReference type="GO" id="GO:0006352">
    <property type="term" value="P:DNA-templated transcription initiation"/>
    <property type="evidence" value="ECO:0007669"/>
    <property type="project" value="InterPro"/>
</dbReference>
<dbReference type="EMBL" id="JAMXLR010000014">
    <property type="protein sequence ID" value="MCO6042883.1"/>
    <property type="molecule type" value="Genomic_DNA"/>
</dbReference>
<evidence type="ECO:0000256" key="2">
    <source>
        <dbReference type="ARBA" id="ARBA00023015"/>
    </source>
</evidence>
<evidence type="ECO:0000259" key="5">
    <source>
        <dbReference type="Pfam" id="PF08281"/>
    </source>
</evidence>
<proteinExistence type="inferred from homology"/>
<dbReference type="GO" id="GO:0016987">
    <property type="term" value="F:sigma factor activity"/>
    <property type="evidence" value="ECO:0007669"/>
    <property type="project" value="UniProtKB-KW"/>
</dbReference>
<evidence type="ECO:0000256" key="3">
    <source>
        <dbReference type="ARBA" id="ARBA00023082"/>
    </source>
</evidence>
<dbReference type="RefSeq" id="WP_252850982.1">
    <property type="nucleotide sequence ID" value="NZ_JAMXLR010000014.1"/>
</dbReference>
<dbReference type="Gene3D" id="1.10.1740.10">
    <property type="match status" value="1"/>
</dbReference>
<dbReference type="GO" id="GO:0003677">
    <property type="term" value="F:DNA binding"/>
    <property type="evidence" value="ECO:0007669"/>
    <property type="project" value="InterPro"/>
</dbReference>
<dbReference type="SUPFAM" id="SSF88946">
    <property type="entry name" value="Sigma2 domain of RNA polymerase sigma factors"/>
    <property type="match status" value="1"/>
</dbReference>
<dbReference type="SUPFAM" id="SSF88659">
    <property type="entry name" value="Sigma3 and sigma4 domains of RNA polymerase sigma factors"/>
    <property type="match status" value="1"/>
</dbReference>
<comment type="caution">
    <text evidence="6">The sequence shown here is derived from an EMBL/GenBank/DDBJ whole genome shotgun (WGS) entry which is preliminary data.</text>
</comment>
<keyword evidence="4" id="KW-0804">Transcription</keyword>
<dbReference type="PANTHER" id="PTHR43133:SF51">
    <property type="entry name" value="RNA POLYMERASE SIGMA FACTOR"/>
    <property type="match status" value="1"/>
</dbReference>
<reference evidence="6" key="1">
    <citation type="submission" date="2022-06" db="EMBL/GenBank/DDBJ databases">
        <title>Aeoliella straminimaris, a novel planctomycete from sediments.</title>
        <authorList>
            <person name="Vitorino I.R."/>
            <person name="Lage O.M."/>
        </authorList>
    </citation>
    <scope>NUCLEOTIDE SEQUENCE</scope>
    <source>
        <strain evidence="6">ICT_H6.2</strain>
    </source>
</reference>
<keyword evidence="7" id="KW-1185">Reference proteome</keyword>
<organism evidence="6 7">
    <name type="scientific">Aeoliella straminimaris</name>
    <dbReference type="NCBI Taxonomy" id="2954799"/>
    <lineage>
        <taxon>Bacteria</taxon>
        <taxon>Pseudomonadati</taxon>
        <taxon>Planctomycetota</taxon>
        <taxon>Planctomycetia</taxon>
        <taxon>Pirellulales</taxon>
        <taxon>Lacipirellulaceae</taxon>
        <taxon>Aeoliella</taxon>
    </lineage>
</organism>
<keyword evidence="3" id="KW-0731">Sigma factor</keyword>
<dbReference type="InterPro" id="IPR014284">
    <property type="entry name" value="RNA_pol_sigma-70_dom"/>
</dbReference>
<sequence>MTHDSSRNPALLEAFRPLLLMLVRAQLGPKYRARIDPEDIVNQTLFDAHRHHLQLRGSSEEELVAWLRKVLDSDVKDAIRHMHREKRDVDRECSPVATSWRTAYDRFLDVTCTWTSPSMNLIRHEREMQLATALAELPDAQREAVELHHLHECSLAETADHLGRTVQSVVGLLRRGLKRLRELLQEPTTGYQ</sequence>
<dbReference type="InterPro" id="IPR013325">
    <property type="entry name" value="RNA_pol_sigma_r2"/>
</dbReference>
<evidence type="ECO:0000313" key="7">
    <source>
        <dbReference type="Proteomes" id="UP001155241"/>
    </source>
</evidence>
<dbReference type="Gene3D" id="1.10.10.10">
    <property type="entry name" value="Winged helix-like DNA-binding domain superfamily/Winged helix DNA-binding domain"/>
    <property type="match status" value="1"/>
</dbReference>
<dbReference type="InterPro" id="IPR013249">
    <property type="entry name" value="RNA_pol_sigma70_r4_t2"/>
</dbReference>
<evidence type="ECO:0000256" key="4">
    <source>
        <dbReference type="ARBA" id="ARBA00023163"/>
    </source>
</evidence>
<name>A0A9X2JFX6_9BACT</name>